<dbReference type="NCBIfam" id="NF010549">
    <property type="entry name" value="PRK13942.1"/>
    <property type="match status" value="1"/>
</dbReference>
<dbReference type="Pfam" id="PF01135">
    <property type="entry name" value="PCMT"/>
    <property type="match status" value="1"/>
</dbReference>
<dbReference type="InterPro" id="IPR000682">
    <property type="entry name" value="PCMT"/>
</dbReference>
<evidence type="ECO:0000256" key="7">
    <source>
        <dbReference type="ARBA" id="ARBA00025330"/>
    </source>
</evidence>
<dbReference type="NCBIfam" id="NF001453">
    <property type="entry name" value="PRK00312.1"/>
    <property type="match status" value="1"/>
</dbReference>
<evidence type="ECO:0000256" key="9">
    <source>
        <dbReference type="HAMAP-Rule" id="MF_00090"/>
    </source>
</evidence>
<dbReference type="GO" id="GO:0030091">
    <property type="term" value="P:protein repair"/>
    <property type="evidence" value="ECO:0007669"/>
    <property type="project" value="UniProtKB-UniRule"/>
</dbReference>
<dbReference type="HOGENOM" id="CLU_055432_2_0_2"/>
<dbReference type="NCBIfam" id="TIGR00080">
    <property type="entry name" value="pimt"/>
    <property type="match status" value="1"/>
</dbReference>
<gene>
    <name evidence="9" type="primary">pcm</name>
    <name evidence="10" type="ordered locus">Metev_1803</name>
</gene>
<comment type="function">
    <text evidence="7 9">Catalyzes the methyl esterification of L-isoaspartyl residues in peptides and proteins that result from spontaneous decomposition of normal L-aspartyl and L-asparaginyl residues. It plays a role in the repair and/or degradation of damaged proteins.</text>
</comment>
<dbReference type="KEGG" id="mev:Metev_1803"/>
<dbReference type="HAMAP" id="MF_00090">
    <property type="entry name" value="PIMT"/>
    <property type="match status" value="1"/>
</dbReference>
<dbReference type="STRING" id="644295.Metev_1803"/>
<dbReference type="FunFam" id="3.40.50.150:FF:000010">
    <property type="entry name" value="Protein-L-isoaspartate O-methyltransferase"/>
    <property type="match status" value="1"/>
</dbReference>
<dbReference type="EC" id="2.1.1.77" evidence="9"/>
<dbReference type="Proteomes" id="UP000000391">
    <property type="component" value="Chromosome"/>
</dbReference>
<dbReference type="SUPFAM" id="SSF53335">
    <property type="entry name" value="S-adenosyl-L-methionine-dependent methyltransferases"/>
    <property type="match status" value="1"/>
</dbReference>
<dbReference type="AlphaFoldDB" id="D7EBC2"/>
<dbReference type="GO" id="GO:0005737">
    <property type="term" value="C:cytoplasm"/>
    <property type="evidence" value="ECO:0007669"/>
    <property type="project" value="UniProtKB-SubCell"/>
</dbReference>
<evidence type="ECO:0000256" key="8">
    <source>
        <dbReference type="ARBA" id="ARBA00029295"/>
    </source>
</evidence>
<comment type="subcellular location">
    <subcellularLocation>
        <location evidence="1 9">Cytoplasm</location>
    </subcellularLocation>
</comment>
<evidence type="ECO:0000256" key="4">
    <source>
        <dbReference type="ARBA" id="ARBA00022603"/>
    </source>
</evidence>
<comment type="similarity">
    <text evidence="2 9">Belongs to the methyltransferase superfamily. L-isoaspartyl/D-aspartyl protein methyltransferase family.</text>
</comment>
<dbReference type="EMBL" id="CP002069">
    <property type="protein sequence ID" value="ADI74639.1"/>
    <property type="molecule type" value="Genomic_DNA"/>
</dbReference>
<evidence type="ECO:0000256" key="2">
    <source>
        <dbReference type="ARBA" id="ARBA00005369"/>
    </source>
</evidence>
<evidence type="ECO:0000256" key="5">
    <source>
        <dbReference type="ARBA" id="ARBA00022679"/>
    </source>
</evidence>
<keyword evidence="3 9" id="KW-0963">Cytoplasm</keyword>
<comment type="catalytic activity">
    <reaction evidence="8 9">
        <text>[protein]-L-isoaspartate + S-adenosyl-L-methionine = [protein]-L-isoaspartate alpha-methyl ester + S-adenosyl-L-homocysteine</text>
        <dbReference type="Rhea" id="RHEA:12705"/>
        <dbReference type="Rhea" id="RHEA-COMP:12143"/>
        <dbReference type="Rhea" id="RHEA-COMP:12144"/>
        <dbReference type="ChEBI" id="CHEBI:57856"/>
        <dbReference type="ChEBI" id="CHEBI:59789"/>
        <dbReference type="ChEBI" id="CHEBI:90596"/>
        <dbReference type="ChEBI" id="CHEBI:90598"/>
        <dbReference type="EC" id="2.1.1.77"/>
    </reaction>
</comment>
<dbReference type="PANTHER" id="PTHR11579">
    <property type="entry name" value="PROTEIN-L-ISOASPARTATE O-METHYLTRANSFERASE"/>
    <property type="match status" value="1"/>
</dbReference>
<dbReference type="OrthoDB" id="33618at2157"/>
<keyword evidence="5 9" id="KW-0808">Transferase</keyword>
<evidence type="ECO:0000313" key="11">
    <source>
        <dbReference type="Proteomes" id="UP000000391"/>
    </source>
</evidence>
<dbReference type="CDD" id="cd02440">
    <property type="entry name" value="AdoMet_MTases"/>
    <property type="match status" value="1"/>
</dbReference>
<proteinExistence type="inferred from homology"/>
<accession>D7EBC2</accession>
<protein>
    <recommendedName>
        <fullName evidence="9">Protein-L-isoaspartate O-methyltransferase</fullName>
        <ecNumber evidence="9">2.1.1.77</ecNumber>
    </recommendedName>
    <alternativeName>
        <fullName evidence="9">L-isoaspartyl protein carboxyl methyltransferase</fullName>
    </alternativeName>
    <alternativeName>
        <fullName evidence="9">Protein L-isoaspartyl methyltransferase</fullName>
    </alternativeName>
    <alternativeName>
        <fullName evidence="9">Protein-beta-aspartate methyltransferase</fullName>
        <shortName evidence="9">PIMT</shortName>
    </alternativeName>
</protein>
<evidence type="ECO:0000256" key="1">
    <source>
        <dbReference type="ARBA" id="ARBA00004496"/>
    </source>
</evidence>
<sequence>MEYKEERLRLINSLKYQGLSQEILDAMYRVPRHLFVPSESQIDAYVDAPIMIGQNQTISAPHMVAMMCDLLDLSEGQVVLEVGAGSGYHAAVISELVGESGHVYSIECIEELVNFSRNNLKNAGYSNVTVIHGDGSEGYPEYAPYDRILVTAGAPDVPDSLLNHLKPEGILVIPVGFYFQDLYQIKKELDGSISKNEKGGVMFVPLIGKYGFNMKS</sequence>
<evidence type="ECO:0000313" key="10">
    <source>
        <dbReference type="EMBL" id="ADI74639.1"/>
    </source>
</evidence>
<name>D7EBC2_METEZ</name>
<feature type="active site" evidence="9">
    <location>
        <position position="59"/>
    </location>
</feature>
<keyword evidence="6 9" id="KW-0949">S-adenosyl-L-methionine</keyword>
<dbReference type="PROSITE" id="PS01279">
    <property type="entry name" value="PCMT"/>
    <property type="match status" value="1"/>
</dbReference>
<evidence type="ECO:0000256" key="6">
    <source>
        <dbReference type="ARBA" id="ARBA00022691"/>
    </source>
</evidence>
<dbReference type="PANTHER" id="PTHR11579:SF0">
    <property type="entry name" value="PROTEIN-L-ISOASPARTATE(D-ASPARTATE) O-METHYLTRANSFERASE"/>
    <property type="match status" value="1"/>
</dbReference>
<dbReference type="GO" id="GO:0004719">
    <property type="term" value="F:protein-L-isoaspartate (D-aspartate) O-methyltransferase activity"/>
    <property type="evidence" value="ECO:0007669"/>
    <property type="project" value="UniProtKB-UniRule"/>
</dbReference>
<keyword evidence="4 9" id="KW-0489">Methyltransferase</keyword>
<dbReference type="RefSeq" id="WP_013195204.1">
    <property type="nucleotide sequence ID" value="NC_014253.1"/>
</dbReference>
<dbReference type="InterPro" id="IPR029063">
    <property type="entry name" value="SAM-dependent_MTases_sf"/>
</dbReference>
<dbReference type="GO" id="GO:0032259">
    <property type="term" value="P:methylation"/>
    <property type="evidence" value="ECO:0007669"/>
    <property type="project" value="UniProtKB-KW"/>
</dbReference>
<organism evidence="10 11">
    <name type="scientific">Methanohalobium evestigatum (strain ATCC BAA-1072 / DSM 3721 / NBRC 107634 / OCM 161 / Z-7303)</name>
    <dbReference type="NCBI Taxonomy" id="644295"/>
    <lineage>
        <taxon>Archaea</taxon>
        <taxon>Methanobacteriati</taxon>
        <taxon>Methanobacteriota</taxon>
        <taxon>Stenosarchaea group</taxon>
        <taxon>Methanomicrobia</taxon>
        <taxon>Methanosarcinales</taxon>
        <taxon>Methanosarcinaceae</taxon>
        <taxon>Methanohalobium</taxon>
    </lineage>
</organism>
<dbReference type="GeneID" id="9347456"/>
<reference evidence="10 11" key="1">
    <citation type="submission" date="2010-06" db="EMBL/GenBank/DDBJ databases">
        <title>Complete sequence chromosome of Methanohalobium evestigatum Z-7303.</title>
        <authorList>
            <consortium name="US DOE Joint Genome Institute"/>
            <person name="Lucas S."/>
            <person name="Copeland A."/>
            <person name="Lapidus A."/>
            <person name="Cheng J.-F."/>
            <person name="Bruce D."/>
            <person name="Goodwin L."/>
            <person name="Pitluck S."/>
            <person name="Saunders E."/>
            <person name="Detter J.C."/>
            <person name="Han C."/>
            <person name="Tapia R."/>
            <person name="Land M."/>
            <person name="Hauser L."/>
            <person name="Kyrpides N."/>
            <person name="Mikhailova N."/>
            <person name="Sieprawska-Lupa M."/>
            <person name="Whitman W.B."/>
            <person name="Anderson I."/>
            <person name="Woyke T."/>
        </authorList>
    </citation>
    <scope>NUCLEOTIDE SEQUENCE [LARGE SCALE GENOMIC DNA]</scope>
    <source>
        <strain evidence="11">ATCC BAA-1072 / DSM 3721 / NBRC 107634 / OCM 161 / Z-7303</strain>
    </source>
</reference>
<keyword evidence="11" id="KW-1185">Reference proteome</keyword>
<evidence type="ECO:0000256" key="3">
    <source>
        <dbReference type="ARBA" id="ARBA00022490"/>
    </source>
</evidence>
<dbReference type="Gene3D" id="3.40.50.150">
    <property type="entry name" value="Vaccinia Virus protein VP39"/>
    <property type="match status" value="1"/>
</dbReference>